<dbReference type="RefSeq" id="WP_147166774.1">
    <property type="nucleotide sequence ID" value="NZ_VOOR01000011.1"/>
</dbReference>
<dbReference type="AlphaFoldDB" id="A0A5C6RR68"/>
<dbReference type="OrthoDB" id="1488855at2"/>
<organism evidence="1 2">
    <name type="scientific">Phaeodactylibacter luteus</name>
    <dbReference type="NCBI Taxonomy" id="1564516"/>
    <lineage>
        <taxon>Bacteria</taxon>
        <taxon>Pseudomonadati</taxon>
        <taxon>Bacteroidota</taxon>
        <taxon>Saprospiria</taxon>
        <taxon>Saprospirales</taxon>
        <taxon>Haliscomenobacteraceae</taxon>
        <taxon>Phaeodactylibacter</taxon>
    </lineage>
</organism>
<evidence type="ECO:0000313" key="1">
    <source>
        <dbReference type="EMBL" id="TXB64479.1"/>
    </source>
</evidence>
<name>A0A5C6RR68_9BACT</name>
<dbReference type="Proteomes" id="UP000321580">
    <property type="component" value="Unassembled WGS sequence"/>
</dbReference>
<gene>
    <name evidence="1" type="ORF">FRY97_07235</name>
</gene>
<accession>A0A5C6RR68</accession>
<proteinExistence type="predicted"/>
<sequence length="1105" mass="122623">MPVSTPAIAAEAAIFAIHSAIRLSRNIQRAYAQSLQGRMLVLPLPAFDNSIDLTTIIAFFEWSPQLLNRLEDLRSLHQRAMRELQLPEVERQRYEQYYLGFRQLQEGRVPELNADDLQHLFRVRQWQEGYLQRDSALKLVLGTVVEIGIDYFAQVPGALNTDMPLGQALMQILSAFDDIDWTDAPPLQTQFSQRLIPRLFAAAAETLAELSPQISGDEKVQLFLRQTARRIAEDLYAKAEQARFEEQEEMAHWGQFLLRSAIRHAGALVAENPQAVFNTNYPVGELIGGSLSVLLQAVLGEDGEQGPILLKDRISLQALDELVAHALSVVAQRPGFIVQGQGLQILIAGTARALQQHPVSQIETAGLLRLALEQAAGYLAYVQQGEESQLARLWLQALEAVLQALASASPISLSRAEIMDIVQGLLDEVLRDPAWIAEQAAGKPVLSAVLEINLRALRALPPSERLRPGVFRWLLHLSLRAVANSPEVLSRIRLGSDAREAIVLEQALQLVFASVYRSQAPRLNRALLLENLLEYTLETLIIAHPDRKGLVLLELALFESGLSYQQGFDQRLAEELTDAALAALANHPELVSGQGGVQAIISGLARALDRRRLREPGLLSFLLRHILELTGAHAHLLIDADTDQPKHLLVTATQEILEALTQSFNDEGQWRPGLSPVQAVAILEALLEEVVLHPYWLDAYASSGSLLRQVLDSVLSTLEAIPTGQRLSGENLELVLEHALYTTARSPQLLARIQFASDTLERSILEHALQLLWGYLFPKGTEPSSRLGELEKVAELLFDGLLERYPDKRGLILADLILFGEYGAGLPGALDEAAALRLAESAAAVLHQYPGLVARHQGLRLLVRDLAGALEAYGLAQPGLLPEAIRLTLETTALHLHLFWPTEEEEPVNLLVIALEQTLRALSEPPSSGKWKPRLSQEQLLDLLEILYQEIAAHPAWIAQEPWLYKLLLALFRALEHVPARQPLPYETLRALLLSILNAVNLQQRFLFKVQQPGKPEAHLLIHIALDDFFILLYGEYAAQRWHLSQLPILTALLDYFLSLAGANPSPDGVADALAQLRAVIDQWQMDFRLTLSEVLAELGKGNLR</sequence>
<comment type="caution">
    <text evidence="1">The sequence shown here is derived from an EMBL/GenBank/DDBJ whole genome shotgun (WGS) entry which is preliminary data.</text>
</comment>
<keyword evidence="2" id="KW-1185">Reference proteome</keyword>
<evidence type="ECO:0000313" key="2">
    <source>
        <dbReference type="Proteomes" id="UP000321580"/>
    </source>
</evidence>
<dbReference type="EMBL" id="VOOR01000011">
    <property type="protein sequence ID" value="TXB64479.1"/>
    <property type="molecule type" value="Genomic_DNA"/>
</dbReference>
<protein>
    <submittedName>
        <fullName evidence="1">Uncharacterized protein</fullName>
    </submittedName>
</protein>
<reference evidence="1 2" key="1">
    <citation type="submission" date="2019-08" db="EMBL/GenBank/DDBJ databases">
        <title>Genome of Phaeodactylibacter luteus.</title>
        <authorList>
            <person name="Bowman J.P."/>
        </authorList>
    </citation>
    <scope>NUCLEOTIDE SEQUENCE [LARGE SCALE GENOMIC DNA]</scope>
    <source>
        <strain evidence="1 2">KCTC 42180</strain>
    </source>
</reference>